<dbReference type="Proteomes" id="UP000095008">
    <property type="component" value="Unassembled WGS sequence"/>
</dbReference>
<dbReference type="AlphaFoldDB" id="A0A1C2J7R1"/>
<evidence type="ECO:0000313" key="6">
    <source>
        <dbReference type="Proteomes" id="UP000095008"/>
    </source>
</evidence>
<feature type="compositionally biased region" description="Low complexity" evidence="1">
    <location>
        <begin position="132"/>
        <end position="157"/>
    </location>
</feature>
<organism evidence="3 6">
    <name type="scientific">Acidithiobacillus thiooxidans</name>
    <name type="common">Thiobacillus thiooxidans</name>
    <dbReference type="NCBI Taxonomy" id="930"/>
    <lineage>
        <taxon>Bacteria</taxon>
        <taxon>Pseudomonadati</taxon>
        <taxon>Pseudomonadota</taxon>
        <taxon>Acidithiobacillia</taxon>
        <taxon>Acidithiobacillales</taxon>
        <taxon>Acidithiobacillaceae</taxon>
        <taxon>Acidithiobacillus</taxon>
    </lineage>
</organism>
<feature type="region of interest" description="Disordered" evidence="1">
    <location>
        <begin position="124"/>
        <end position="175"/>
    </location>
</feature>
<evidence type="ECO:0000256" key="1">
    <source>
        <dbReference type="SAM" id="MobiDB-lite"/>
    </source>
</evidence>
<proteinExistence type="predicted"/>
<evidence type="ECO:0000313" key="4">
    <source>
        <dbReference type="EMBL" id="OCX70524.1"/>
    </source>
</evidence>
<dbReference type="GeneID" id="60696607"/>
<name>A0A1C2J7R1_ACITH</name>
<keyword evidence="2" id="KW-0732">Signal</keyword>
<dbReference type="STRING" id="930.GCA_002079865_02270"/>
<dbReference type="RefSeq" id="WP_024892823.1">
    <property type="nucleotide sequence ID" value="NZ_DAIAWO010000028.1"/>
</dbReference>
<reference evidence="3 5" key="1">
    <citation type="journal article" date="2016" name="Int. J. Mol. Sci.">
        <title>Comparative genomics of the extreme acidophile Acidithiobacillus thiooxidans reveals intraspecific divergence and niche adaptation.</title>
        <authorList>
            <person name="Zhang X."/>
            <person name="Feng X."/>
            <person name="Tao J."/>
            <person name="Ma L."/>
            <person name="Xiao Y."/>
            <person name="Liang Y."/>
            <person name="Liu X."/>
            <person name="Yin H."/>
        </authorList>
    </citation>
    <scope>NUCLEOTIDE SEQUENCE [LARGE SCALE GENOMIC DNA]</scope>
    <source>
        <strain evidence="4 5">A02</strain>
        <strain evidence="3">DXS-W</strain>
    </source>
</reference>
<dbReference type="Proteomes" id="UP000094893">
    <property type="component" value="Unassembled WGS sequence"/>
</dbReference>
<dbReference type="EMBL" id="LWRY01000262">
    <property type="protein sequence ID" value="OCX68501.1"/>
    <property type="molecule type" value="Genomic_DNA"/>
</dbReference>
<accession>A0A1C2J7R1</accession>
<sequence length="175" mass="18458">MNAKHFGKVAALAATLGCAGLLTASPAFAWGWAPWNDMPWSGYSSPFSGDSGPFSGYGGPFTGNSGPWDMGSMSFNGPHGGPMQFSSGRWGGYSQPYNGYYGGGYGRGAYNGYGYRDSAPENAFPPAESGYPQYGNYNNADNNAYNAPSAPPQYANNSQQYAPPPGPYRPGYGYP</sequence>
<keyword evidence="6" id="KW-1185">Reference proteome</keyword>
<feature type="chain" id="PRO_5010467013" description="Sulfur globule protein CV1" evidence="2">
    <location>
        <begin position="30"/>
        <end position="175"/>
    </location>
</feature>
<evidence type="ECO:0000256" key="2">
    <source>
        <dbReference type="SAM" id="SignalP"/>
    </source>
</evidence>
<evidence type="ECO:0000313" key="5">
    <source>
        <dbReference type="Proteomes" id="UP000094893"/>
    </source>
</evidence>
<evidence type="ECO:0008006" key="7">
    <source>
        <dbReference type="Google" id="ProtNLM"/>
    </source>
</evidence>
<comment type="caution">
    <text evidence="3">The sequence shown here is derived from an EMBL/GenBank/DDBJ whole genome shotgun (WGS) entry which is preliminary data.</text>
</comment>
<dbReference type="EMBL" id="LWSA01000195">
    <property type="protein sequence ID" value="OCX70524.1"/>
    <property type="molecule type" value="Genomic_DNA"/>
</dbReference>
<feature type="signal peptide" evidence="2">
    <location>
        <begin position="1"/>
        <end position="29"/>
    </location>
</feature>
<gene>
    <name evidence="3" type="ORF">A6M23_18125</name>
    <name evidence="4" type="ORF">A6P07_13925</name>
</gene>
<dbReference type="eggNOG" id="ENOG5031FMX">
    <property type="taxonomic scope" value="Bacteria"/>
</dbReference>
<evidence type="ECO:0000313" key="3">
    <source>
        <dbReference type="EMBL" id="OCX68501.1"/>
    </source>
</evidence>
<protein>
    <recommendedName>
        <fullName evidence="7">Sulfur globule protein CV1</fullName>
    </recommendedName>
</protein>